<dbReference type="InterPro" id="IPR016130">
    <property type="entry name" value="Tyr_Pase_AS"/>
</dbReference>
<name>A0ABT5IWQ8_9NEIS</name>
<dbReference type="InterPro" id="IPR026893">
    <property type="entry name" value="Tyr/Ser_Pase_IphP-type"/>
</dbReference>
<gene>
    <name evidence="2" type="ORF">PQU95_07195</name>
</gene>
<accession>A0ABT5IWQ8</accession>
<dbReference type="Gene3D" id="3.90.190.10">
    <property type="entry name" value="Protein tyrosine phosphatase superfamily"/>
    <property type="match status" value="1"/>
</dbReference>
<dbReference type="InterPro" id="IPR000387">
    <property type="entry name" value="Tyr_Pase_dom"/>
</dbReference>
<organism evidence="2 3">
    <name type="scientific">Vogesella aquatica</name>
    <dbReference type="NCBI Taxonomy" id="2984206"/>
    <lineage>
        <taxon>Bacteria</taxon>
        <taxon>Pseudomonadati</taxon>
        <taxon>Pseudomonadota</taxon>
        <taxon>Betaproteobacteria</taxon>
        <taxon>Neisseriales</taxon>
        <taxon>Chromobacteriaceae</taxon>
        <taxon>Vogesella</taxon>
    </lineage>
</organism>
<reference evidence="2 3" key="1">
    <citation type="submission" date="2023-01" db="EMBL/GenBank/DDBJ databases">
        <title>Novel species of the genus Vogesella isolated from rivers.</title>
        <authorList>
            <person name="Lu H."/>
        </authorList>
    </citation>
    <scope>NUCLEOTIDE SEQUENCE [LARGE SCALE GENOMIC DNA]</scope>
    <source>
        <strain evidence="2 3">DC21W</strain>
    </source>
</reference>
<evidence type="ECO:0000259" key="1">
    <source>
        <dbReference type="PROSITE" id="PS50056"/>
    </source>
</evidence>
<dbReference type="PROSITE" id="PS00383">
    <property type="entry name" value="TYR_PHOSPHATASE_1"/>
    <property type="match status" value="1"/>
</dbReference>
<dbReference type="SUPFAM" id="SSF52799">
    <property type="entry name" value="(Phosphotyrosine protein) phosphatases II"/>
    <property type="match status" value="1"/>
</dbReference>
<comment type="caution">
    <text evidence="2">The sequence shown here is derived from an EMBL/GenBank/DDBJ whole genome shotgun (WGS) entry which is preliminary data.</text>
</comment>
<dbReference type="Proteomes" id="UP001219956">
    <property type="component" value="Unassembled WGS sequence"/>
</dbReference>
<proteinExistence type="predicted"/>
<dbReference type="PROSITE" id="PS50056">
    <property type="entry name" value="TYR_PHOSPHATASE_2"/>
    <property type="match status" value="1"/>
</dbReference>
<dbReference type="Pfam" id="PF13350">
    <property type="entry name" value="Y_phosphatase3"/>
    <property type="match status" value="1"/>
</dbReference>
<keyword evidence="3" id="KW-1185">Reference proteome</keyword>
<protein>
    <submittedName>
        <fullName evidence="2">Tyrosine-protein phosphatase</fullName>
    </submittedName>
</protein>
<evidence type="ECO:0000313" key="2">
    <source>
        <dbReference type="EMBL" id="MDC7716999.1"/>
    </source>
</evidence>
<sequence>MSHPFDTLAIPAVDGRLLLTPCPGTQAASPSLARYTLQQAGASGVISLMPATELQQNGADGMGAACGQLGLAWFYLPLADECAPRADFASARQAVAPDLLARLRAGQCLAMHCKGGSGRTGLFAARILMALGVPRSTAIAQVQALRPKAMQHPVHQAWIGQYDAV</sequence>
<dbReference type="InterPro" id="IPR029021">
    <property type="entry name" value="Prot-tyrosine_phosphatase-like"/>
</dbReference>
<evidence type="ECO:0000313" key="3">
    <source>
        <dbReference type="Proteomes" id="UP001219956"/>
    </source>
</evidence>
<dbReference type="RefSeq" id="WP_272751353.1">
    <property type="nucleotide sequence ID" value="NZ_JAQQLF010000007.1"/>
</dbReference>
<feature type="domain" description="Tyrosine specific protein phosphatases" evidence="1">
    <location>
        <begin position="86"/>
        <end position="157"/>
    </location>
</feature>
<dbReference type="EMBL" id="JAQQLF010000007">
    <property type="protein sequence ID" value="MDC7716999.1"/>
    <property type="molecule type" value="Genomic_DNA"/>
</dbReference>